<keyword evidence="8" id="KW-0508">mRNA splicing</keyword>
<evidence type="ECO:0000256" key="9">
    <source>
        <dbReference type="ARBA" id="ARBA00023242"/>
    </source>
</evidence>
<reference evidence="15 17" key="1">
    <citation type="journal article" date="2011" name="Science">
        <title>Comparative functional genomics of the fission yeasts.</title>
        <authorList>
            <person name="Rhind N."/>
            <person name="Chen Z."/>
            <person name="Yassour M."/>
            <person name="Thompson D.A."/>
            <person name="Haas B.J."/>
            <person name="Habib N."/>
            <person name="Wapinski I."/>
            <person name="Roy S."/>
            <person name="Lin M.F."/>
            <person name="Heiman D.I."/>
            <person name="Young S.K."/>
            <person name="Furuya K."/>
            <person name="Guo Y."/>
            <person name="Pidoux A."/>
            <person name="Chen H.M."/>
            <person name="Robbertse B."/>
            <person name="Goldberg J.M."/>
            <person name="Aoki K."/>
            <person name="Bayne E.H."/>
            <person name="Berlin A.M."/>
            <person name="Desjardins C.A."/>
            <person name="Dobbs E."/>
            <person name="Dukaj L."/>
            <person name="Fan L."/>
            <person name="FitzGerald M.G."/>
            <person name="French C."/>
            <person name="Gujja S."/>
            <person name="Hansen K."/>
            <person name="Keifenheim D."/>
            <person name="Levin J.Z."/>
            <person name="Mosher R.A."/>
            <person name="Mueller C.A."/>
            <person name="Pfiffner J."/>
            <person name="Priest M."/>
            <person name="Russ C."/>
            <person name="Smialowska A."/>
            <person name="Swoboda P."/>
            <person name="Sykes S.M."/>
            <person name="Vaughn M."/>
            <person name="Vengrova S."/>
            <person name="Yoder R."/>
            <person name="Zeng Q."/>
            <person name="Allshire R."/>
            <person name="Baulcombe D."/>
            <person name="Birren B.W."/>
            <person name="Brown W."/>
            <person name="Ekwall K."/>
            <person name="Kellis M."/>
            <person name="Leatherwood J."/>
            <person name="Levin H."/>
            <person name="Margalit H."/>
            <person name="Martienssen R."/>
            <person name="Nieduszynski C.A."/>
            <person name="Spatafora J.W."/>
            <person name="Friedman N."/>
            <person name="Dalgaard J.Z."/>
            <person name="Baumann P."/>
            <person name="Niki H."/>
            <person name="Regev A."/>
            <person name="Nusbaum C."/>
        </authorList>
    </citation>
    <scope>NUCLEOTIDE SEQUENCE [LARGE SCALE GENOMIC DNA]</scope>
    <source>
        <strain evidence="17">yFS275 / FY16936</strain>
    </source>
</reference>
<dbReference type="GO" id="GO:0006397">
    <property type="term" value="P:mRNA processing"/>
    <property type="evidence" value="ECO:0007669"/>
    <property type="project" value="UniProtKB-KW"/>
</dbReference>
<dbReference type="GeneID" id="7052388"/>
<comment type="catalytic activity">
    <reaction evidence="10">
        <text>ATP + H2O = ADP + phosphate + H(+)</text>
        <dbReference type="Rhea" id="RHEA:13065"/>
        <dbReference type="ChEBI" id="CHEBI:15377"/>
        <dbReference type="ChEBI" id="CHEBI:15378"/>
        <dbReference type="ChEBI" id="CHEBI:30616"/>
        <dbReference type="ChEBI" id="CHEBI:43474"/>
        <dbReference type="ChEBI" id="CHEBI:456216"/>
        <dbReference type="EC" id="3.6.4.13"/>
    </reaction>
</comment>
<dbReference type="GO" id="GO:0005524">
    <property type="term" value="F:ATP binding"/>
    <property type="evidence" value="ECO:0007669"/>
    <property type="project" value="UniProtKB-KW"/>
</dbReference>
<dbReference type="InterPro" id="IPR011545">
    <property type="entry name" value="DEAD/DEAH_box_helicase_dom"/>
</dbReference>
<dbReference type="InterPro" id="IPR048333">
    <property type="entry name" value="HA2_WH"/>
</dbReference>
<dbReference type="SMART" id="SM00847">
    <property type="entry name" value="HA2"/>
    <property type="match status" value="1"/>
</dbReference>
<evidence type="ECO:0000259" key="14">
    <source>
        <dbReference type="PROSITE" id="PS51194"/>
    </source>
</evidence>
<dbReference type="Pfam" id="PF21010">
    <property type="entry name" value="HA2_C"/>
    <property type="match status" value="1"/>
</dbReference>
<dbReference type="InterPro" id="IPR014001">
    <property type="entry name" value="Helicase_ATP-bd"/>
</dbReference>
<dbReference type="EMBL" id="KE651168">
    <property type="protein sequence ID" value="EEB06271.2"/>
    <property type="molecule type" value="Genomic_DNA"/>
</dbReference>
<dbReference type="SUPFAM" id="SSF52540">
    <property type="entry name" value="P-loop containing nucleoside triphosphate hydrolases"/>
    <property type="match status" value="1"/>
</dbReference>
<comment type="subcellular location">
    <subcellularLocation>
        <location evidence="1">Nucleus</location>
    </subcellularLocation>
</comment>
<dbReference type="Pfam" id="PF04408">
    <property type="entry name" value="WHD_HA2"/>
    <property type="match status" value="1"/>
</dbReference>
<dbReference type="Pfam" id="PF00270">
    <property type="entry name" value="DEAD"/>
    <property type="match status" value="1"/>
</dbReference>
<dbReference type="SMART" id="SM00487">
    <property type="entry name" value="DEXDc"/>
    <property type="match status" value="1"/>
</dbReference>
<dbReference type="InterPro" id="IPR007502">
    <property type="entry name" value="Helicase-assoc_dom"/>
</dbReference>
<keyword evidence="17" id="KW-1185">Reference proteome</keyword>
<proteinExistence type="predicted"/>
<evidence type="ECO:0000256" key="3">
    <source>
        <dbReference type="ARBA" id="ARBA00022664"/>
    </source>
</evidence>
<evidence type="ECO:0000256" key="6">
    <source>
        <dbReference type="ARBA" id="ARBA00022806"/>
    </source>
</evidence>
<feature type="domain" description="Helicase ATP-binding" evidence="13">
    <location>
        <begin position="442"/>
        <end position="606"/>
    </location>
</feature>
<dbReference type="RefSeq" id="XP_002172564.2">
    <property type="nucleotide sequence ID" value="XM_002172528.2"/>
</dbReference>
<name>B6K0C1_SCHJY</name>
<dbReference type="HOGENOM" id="CLU_001832_7_0_1"/>
<dbReference type="InterPro" id="IPR001650">
    <property type="entry name" value="Helicase_C-like"/>
</dbReference>
<dbReference type="InterPro" id="IPR011709">
    <property type="entry name" value="DEAD-box_helicase_OB_fold"/>
</dbReference>
<evidence type="ECO:0000256" key="1">
    <source>
        <dbReference type="ARBA" id="ARBA00004123"/>
    </source>
</evidence>
<feature type="compositionally biased region" description="Basic and acidic residues" evidence="12">
    <location>
        <begin position="74"/>
        <end position="89"/>
    </location>
</feature>
<dbReference type="SMART" id="SM00490">
    <property type="entry name" value="HELICc"/>
    <property type="match status" value="1"/>
</dbReference>
<evidence type="ECO:0000256" key="7">
    <source>
        <dbReference type="ARBA" id="ARBA00022840"/>
    </source>
</evidence>
<evidence type="ECO:0000313" key="17">
    <source>
        <dbReference type="Proteomes" id="UP000001744"/>
    </source>
</evidence>
<dbReference type="InterPro" id="IPR027417">
    <property type="entry name" value="P-loop_NTPase"/>
</dbReference>
<dbReference type="PANTHER" id="PTHR18934">
    <property type="entry name" value="ATP-DEPENDENT RNA HELICASE"/>
    <property type="match status" value="1"/>
</dbReference>
<organism evidence="15 17">
    <name type="scientific">Schizosaccharomyces japonicus (strain yFS275 / FY16936)</name>
    <name type="common">Fission yeast</name>
    <dbReference type="NCBI Taxonomy" id="402676"/>
    <lineage>
        <taxon>Eukaryota</taxon>
        <taxon>Fungi</taxon>
        <taxon>Dikarya</taxon>
        <taxon>Ascomycota</taxon>
        <taxon>Taphrinomycotina</taxon>
        <taxon>Schizosaccharomycetes</taxon>
        <taxon>Schizosaccharomycetales</taxon>
        <taxon>Schizosaccharomycetaceae</taxon>
        <taxon>Schizosaccharomyces</taxon>
    </lineage>
</organism>
<dbReference type="PROSITE" id="PS00690">
    <property type="entry name" value="DEAH_ATP_HELICASE"/>
    <property type="match status" value="1"/>
</dbReference>
<keyword evidence="6 15" id="KW-0347">Helicase</keyword>
<dbReference type="GO" id="GO:0003723">
    <property type="term" value="F:RNA binding"/>
    <property type="evidence" value="ECO:0000318"/>
    <property type="project" value="GO_Central"/>
</dbReference>
<dbReference type="GO" id="GO:0016787">
    <property type="term" value="F:hydrolase activity"/>
    <property type="evidence" value="ECO:0007669"/>
    <property type="project" value="UniProtKB-KW"/>
</dbReference>
<evidence type="ECO:0000259" key="13">
    <source>
        <dbReference type="PROSITE" id="PS51192"/>
    </source>
</evidence>
<evidence type="ECO:0000256" key="4">
    <source>
        <dbReference type="ARBA" id="ARBA00022741"/>
    </source>
</evidence>
<evidence type="ECO:0000256" key="8">
    <source>
        <dbReference type="ARBA" id="ARBA00023187"/>
    </source>
</evidence>
<evidence type="ECO:0000256" key="10">
    <source>
        <dbReference type="ARBA" id="ARBA00047984"/>
    </source>
</evidence>
<dbReference type="FunFam" id="3.40.50.300:FF:000726">
    <property type="entry name" value="Pre-mRNA-splicing factor ATP-dependent RNA helicase"/>
    <property type="match status" value="1"/>
</dbReference>
<dbReference type="JaponicusDB" id="SJAG_01315">
    <property type="gene designation" value="cdc28"/>
</dbReference>
<dbReference type="FunFam" id="3.40.50.300:FF:000007">
    <property type="entry name" value="Pre-mRNA-splicing factor ATP-dependent RNA helicase"/>
    <property type="match status" value="1"/>
</dbReference>
<keyword evidence="11" id="KW-0175">Coiled coil</keyword>
<dbReference type="STRING" id="402676.B6K0C1"/>
<dbReference type="Gene3D" id="3.40.50.300">
    <property type="entry name" value="P-loop containing nucleotide triphosphate hydrolases"/>
    <property type="match status" value="2"/>
</dbReference>
<dbReference type="Pfam" id="PF00271">
    <property type="entry name" value="Helicase_C"/>
    <property type="match status" value="1"/>
</dbReference>
<dbReference type="Pfam" id="PF07717">
    <property type="entry name" value="OB_NTP_bind"/>
    <property type="match status" value="1"/>
</dbReference>
<dbReference type="PROSITE" id="PS51192">
    <property type="entry name" value="HELICASE_ATP_BIND_1"/>
    <property type="match status" value="1"/>
</dbReference>
<evidence type="ECO:0000256" key="11">
    <source>
        <dbReference type="SAM" id="Coils"/>
    </source>
</evidence>
<keyword evidence="4" id="KW-0547">Nucleotide-binding</keyword>
<feature type="coiled-coil region" evidence="11">
    <location>
        <begin position="254"/>
        <end position="305"/>
    </location>
</feature>
<keyword evidence="9" id="KW-0539">Nucleus</keyword>
<evidence type="ECO:0000256" key="12">
    <source>
        <dbReference type="SAM" id="MobiDB-lite"/>
    </source>
</evidence>
<dbReference type="GO" id="GO:0008380">
    <property type="term" value="P:RNA splicing"/>
    <property type="evidence" value="ECO:0007669"/>
    <property type="project" value="UniProtKB-KW"/>
</dbReference>
<evidence type="ECO:0000313" key="15">
    <source>
        <dbReference type="EMBL" id="EEB06271.2"/>
    </source>
</evidence>
<dbReference type="GO" id="GO:0003724">
    <property type="term" value="F:RNA helicase activity"/>
    <property type="evidence" value="ECO:0007669"/>
    <property type="project" value="UniProtKB-EC"/>
</dbReference>
<feature type="domain" description="Helicase C-terminal" evidence="14">
    <location>
        <begin position="631"/>
        <end position="804"/>
    </location>
</feature>
<dbReference type="FunFam" id="1.20.120.1080:FF:000001">
    <property type="entry name" value="Pre-mRNA-splicing factor ATP-dependent RNA helicase"/>
    <property type="match status" value="1"/>
</dbReference>
<dbReference type="OrthoDB" id="10253254at2759"/>
<dbReference type="eggNOG" id="KOG0923">
    <property type="taxonomic scope" value="Eukaryota"/>
</dbReference>
<gene>
    <name evidence="16" type="primary">cdc28</name>
    <name evidence="15" type="ORF">SJAG_01315</name>
</gene>
<keyword evidence="5" id="KW-0378">Hydrolase</keyword>
<feature type="compositionally biased region" description="Basic and acidic residues" evidence="12">
    <location>
        <begin position="156"/>
        <end position="170"/>
    </location>
</feature>
<dbReference type="Gene3D" id="1.20.120.1080">
    <property type="match status" value="1"/>
</dbReference>
<evidence type="ECO:0000313" key="16">
    <source>
        <dbReference type="JaponicusDB" id="SJAG_01315"/>
    </source>
</evidence>
<evidence type="ECO:0000256" key="2">
    <source>
        <dbReference type="ARBA" id="ARBA00012552"/>
    </source>
</evidence>
<dbReference type="VEuPathDB" id="FungiDB:SJAG_01315"/>
<feature type="region of interest" description="Disordered" evidence="12">
    <location>
        <begin position="70"/>
        <end position="89"/>
    </location>
</feature>
<dbReference type="InterPro" id="IPR002464">
    <property type="entry name" value="DNA/RNA_helicase_DEAH_CS"/>
</dbReference>
<protein>
    <recommendedName>
        <fullName evidence="2">RNA helicase</fullName>
        <ecNumber evidence="2">3.6.4.13</ecNumber>
    </recommendedName>
</protein>
<dbReference type="CDD" id="cd18791">
    <property type="entry name" value="SF2_C_RHA"/>
    <property type="match status" value="1"/>
</dbReference>
<dbReference type="EC" id="3.6.4.13" evidence="2"/>
<dbReference type="Proteomes" id="UP000001744">
    <property type="component" value="Unassembled WGS sequence"/>
</dbReference>
<dbReference type="PROSITE" id="PS51194">
    <property type="entry name" value="HELICASE_CTER"/>
    <property type="match status" value="1"/>
</dbReference>
<accession>B6K0C1</accession>
<dbReference type="PANTHER" id="PTHR18934:SF83">
    <property type="entry name" value="PRE-MRNA-SPLICING FACTOR ATP-DEPENDENT RNA HELICASE DHX16"/>
    <property type="match status" value="1"/>
</dbReference>
<evidence type="ECO:0000256" key="5">
    <source>
        <dbReference type="ARBA" id="ARBA00022801"/>
    </source>
</evidence>
<keyword evidence="3" id="KW-0507">mRNA processing</keyword>
<sequence>MSLQAFVSDKIMSLLGMSEPSVAEYIIAEASSSSDASSLYKKLVDFGMSGSDVAVSNFAKELFHRVPHKTSNRSADDYKARKKRERDLRQAQMLNSSYKLLEEEPDEVSTHLTKRIKKRRPEESSNARNRVRRNRDGREWESDDEEYEETASSHSHTREHDDRAGSERSRSQFTRASLDEIDEGDGERDVQERADFEERLRKRDVEREAQKFVEDHSSKLSAEQQSLKKIVDDPDALREAIPELRKVSRRNYLKLREQQRLEILRREIQDEEKLFAGERLTKREIQELERKKELLRLAEERMKLSASTDEYQMPEDYFTEKGKLDLKRKEAVLYQRYQEREDNEKAYQSGKNETELDEWERYQINKGVLPGTSTEPAVASEEYDFVFDESQQIDFMLDERLPPEGQQVSPEELARKMQEAQRQTLQETRKSLPIYQHRDGLLQAIEEYQVLIVVAETGSGKTTQLPQYLHEAGYTNGGKKICCTQPRRVAAMSVAARVAKEMNVRLGQEVGYTIRFENNTSEKTCIKYLTDGMLLREFLTEPDLESYSVIIIDEAHERTLHTDILFGLVKDIARFRPDLKLLISSATIDAEKFSTYFDNAPIYNVPGRRYPVSIYYTPQPEANYIQAAITTVLQIHTTQESGDILVFLTGQDEIELMSENLQELCRVLGKKIKEMIICPIYANLPSELQSKIFEPTPPGARKVVLATNIAETSITIDGVSFVIDPGFVKEDVYNPRTGMQSLVTVPCSRASADQRAGRAGRVGPGKCFRLYTRWTYNNELEASTSPEIQRTNLTSIVLLLKSLGINNLLEFDFMDAPPPETLMRSLELLYALGALNSKGELTKLGRQIAEFPADPMLSKSLIAASMYGCVEEVLSVVAMLGESSSLFYRPRDKVMEADKCRANFTQPLGDHFTLLHIWNEWVDTDFSYSWARENFLQYRSLCRARDVRDQLASLCDRVEIEIVGNGLDSFEPIQKALLAGYFCNAARLERTGDSYRTIKTGQTVFIHPSSTMLEKRPKFIIYYELVLTSKEYCRQVMEIQPEWLLEISPHYFKPENIQDSRKGMPRKK</sequence>
<dbReference type="OMA" id="PLDPMMS"/>
<dbReference type="AlphaFoldDB" id="B6K0C1"/>
<feature type="region of interest" description="Disordered" evidence="12">
    <location>
        <begin position="96"/>
        <end position="193"/>
    </location>
</feature>
<dbReference type="GO" id="GO:0004386">
    <property type="term" value="F:helicase activity"/>
    <property type="evidence" value="ECO:0000318"/>
    <property type="project" value="GO_Central"/>
</dbReference>
<dbReference type="GO" id="GO:0071006">
    <property type="term" value="C:U2-type catalytic step 1 spliceosome"/>
    <property type="evidence" value="ECO:0007669"/>
    <property type="project" value="UniProtKB-ARBA"/>
</dbReference>
<keyword evidence="7" id="KW-0067">ATP-binding</keyword>